<dbReference type="SUPFAM" id="SSF52980">
    <property type="entry name" value="Restriction endonuclease-like"/>
    <property type="match status" value="1"/>
</dbReference>
<dbReference type="PANTHER" id="PTHR36531">
    <property type="entry name" value="CRISPR-ASSOCIATED EXONUCLEASE CAS4"/>
    <property type="match status" value="1"/>
</dbReference>
<accession>A0A367ZJP7</accession>
<keyword evidence="3" id="KW-0479">Metal-binding</keyword>
<dbReference type="PANTHER" id="PTHR36531:SF6">
    <property type="entry name" value="DNA REPLICATION ATP-DEPENDENT HELICASE_NUCLEASE DNA2"/>
    <property type="match status" value="1"/>
</dbReference>
<dbReference type="InterPro" id="IPR051827">
    <property type="entry name" value="Cas4_exonuclease"/>
</dbReference>
<feature type="domain" description="PD-(D/E)XK endonuclease-like" evidence="8">
    <location>
        <begin position="774"/>
        <end position="1006"/>
    </location>
</feature>
<dbReference type="Proteomes" id="UP000252355">
    <property type="component" value="Unassembled WGS sequence"/>
</dbReference>
<dbReference type="GO" id="GO:0016787">
    <property type="term" value="F:hydrolase activity"/>
    <property type="evidence" value="ECO:0007669"/>
    <property type="project" value="UniProtKB-KW"/>
</dbReference>
<evidence type="ECO:0000256" key="2">
    <source>
        <dbReference type="ARBA" id="ARBA00022722"/>
    </source>
</evidence>
<evidence type="ECO:0000256" key="4">
    <source>
        <dbReference type="ARBA" id="ARBA00022801"/>
    </source>
</evidence>
<comment type="caution">
    <text evidence="9">The sequence shown here is derived from an EMBL/GenBank/DDBJ whole genome shotgun (WGS) entry which is preliminary data.</text>
</comment>
<evidence type="ECO:0000256" key="7">
    <source>
        <dbReference type="SAM" id="MobiDB-lite"/>
    </source>
</evidence>
<dbReference type="InterPro" id="IPR011335">
    <property type="entry name" value="Restrct_endonuc-II-like"/>
</dbReference>
<evidence type="ECO:0000259" key="8">
    <source>
        <dbReference type="Pfam" id="PF12705"/>
    </source>
</evidence>
<dbReference type="InterPro" id="IPR011604">
    <property type="entry name" value="PDDEXK-like_dom_sf"/>
</dbReference>
<comment type="cofactor">
    <cofactor evidence="1">
        <name>[4Fe-4S] cluster</name>
        <dbReference type="ChEBI" id="CHEBI:49883"/>
    </cofactor>
</comment>
<gene>
    <name evidence="9" type="ORF">OZSIB_1587</name>
</gene>
<sequence length="1284" mass="147973">MADKPNLFQKLFRKTQEHLDKKPPAGAPPTRGGAPPAGAPPAPPPKKFKIPLTPGKIEVYRTCPKKFHFSYIEKAPQSASPAPHLAFDSSLHTALKVFFKTRSPNEPLKLERLLHLLDTHWDSQGYESTEQERQFRHDAESALRLFFQNFCQTPPRAIEIDFFFKIDLFGGEFSGRLDRVDQHPDGSIEIIDYKTGKMPPGGAEELAQSLPVQLLLLAGEVIWPGKVQKVTHLYLREGKALSVYRSPALLAQGKKTYLEIGEAIYQGRFAPVRSAACPFCEFRESCPVGQVPALTASKVRTFFECPQKFAHYYLHRTAARAEPTTDPSPDLVLDRALHDALAALHRDFKPAAHGDPQAFLFAAFYQAFPADLAEEIALPLKETGREILQLYFKRLYPKSRTKYINAFVELSNERFEYQTTIDRVDEATDGSLELVDYKTGKHLRDEGDLKIDPVAAITCAVAAAKWPGRVKRFTHLYLRAARAVTVEVDDFMIKHGLDLLEDISQRIRRKEFETLGGPGCSTCRAANRCRFQALTATTAKIQTLRECPRKYRFRYLERAPVPDKERPALLLNQVVRDVLRDFFALNQSADLEKLYKYYLTRLPTDVPLSLQARQFLEETGKKALKNFLESLGGKRPRVRTLADQARAPFEGVVLSAQFDRVDILPNGNYEVVVYKTTKRPMTVHEAELDISGVLTHTVASLTWPGKVERTTFLYLLPGDKAVFTPSVRDLERLKLAVSEFQEENARAEFEGHRNPLCPYCDYLDQCPDANRMLLSPSKINTFLSCPLKYKMNYIDRVPKEPRPTPHLNFDRSIHYALREFHEHYDRKMQKANPFRELLSKHWIDGGYTDWEEEQRFKDRGHQMLAEYFQRLTGAENPIMFETSARWTFDDLDLVVQIDRVDELPDGKLEIIDYKTGKKLPDPRVLHEDMGLLNLYMAANQRWPGRVAKVSYIFLSANQKFSLTPEAEHIEAHKKRLRKIVAGINEGKWEANKGALCAWCEFYNPCPEWKVKPFQLAGETPEVFRKRIRLSYSKMSLYLNCPRAYKKLYIDRIPPKPQPFFSFGTTIHETFERIYDPANPRPKPTLDEILQIYEEVRLTHREGMSSEEVEERYRQDGIRQLTMYYNRFIKDQPFALAHSIEDYFELPCGKYAVMTGFIDRIDKLPDGTYEILDYKTEPTMRTQEEVDHDKQLSIYYWACEDALGLKISKLSLFMLDHDVKITTTRTRDDIPKVVEKVDETAYAMINEKEFAPKKNKYCKSCDHLHDCPLKEDILKDESLISMKKF</sequence>
<evidence type="ECO:0000256" key="6">
    <source>
        <dbReference type="ARBA" id="ARBA00023014"/>
    </source>
</evidence>
<evidence type="ECO:0000313" key="9">
    <source>
        <dbReference type="EMBL" id="RCK78345.1"/>
    </source>
</evidence>
<keyword evidence="6" id="KW-0411">Iron-sulfur</keyword>
<keyword evidence="4" id="KW-0378">Hydrolase</keyword>
<feature type="domain" description="PD-(D/E)XK endonuclease-like" evidence="8">
    <location>
        <begin position="1028"/>
        <end position="1267"/>
    </location>
</feature>
<dbReference type="Gene3D" id="3.90.320.10">
    <property type="match status" value="5"/>
</dbReference>
<dbReference type="GO" id="GO:0051536">
    <property type="term" value="F:iron-sulfur cluster binding"/>
    <property type="evidence" value="ECO:0007669"/>
    <property type="project" value="UniProtKB-KW"/>
</dbReference>
<evidence type="ECO:0000313" key="10">
    <source>
        <dbReference type="Proteomes" id="UP000252355"/>
    </source>
</evidence>
<reference evidence="9 10" key="1">
    <citation type="submission" date="2018-05" db="EMBL/GenBank/DDBJ databases">
        <title>A metagenomic window into the 2 km-deep terrestrial subsurface aquifer revealed taxonomically and functionally diverse microbial community comprising novel uncultured bacterial lineages.</title>
        <authorList>
            <person name="Kadnikov V.V."/>
            <person name="Mardanov A.V."/>
            <person name="Beletsky A.V."/>
            <person name="Banks D."/>
            <person name="Pimenov N.V."/>
            <person name="Frank Y.A."/>
            <person name="Karnachuk O.V."/>
            <person name="Ravin N.V."/>
        </authorList>
    </citation>
    <scope>NUCLEOTIDE SEQUENCE [LARGE SCALE GENOMIC DNA]</scope>
    <source>
        <strain evidence="9">BY5</strain>
    </source>
</reference>
<protein>
    <recommendedName>
        <fullName evidence="8">PD-(D/E)XK endonuclease-like domain-containing protein</fullName>
    </recommendedName>
</protein>
<feature type="domain" description="PD-(D/E)XK endonuclease-like" evidence="8">
    <location>
        <begin position="52"/>
        <end position="287"/>
    </location>
</feature>
<name>A0A367ZJP7_9BACT</name>
<organism evidence="9 10">
    <name type="scientific">Candidatus Ozemobacter sibiricus</name>
    <dbReference type="NCBI Taxonomy" id="2268124"/>
    <lineage>
        <taxon>Bacteria</taxon>
        <taxon>Candidatus Ozemobacteria</taxon>
        <taxon>Candidatus Ozemobacterales</taxon>
        <taxon>Candidatus Ozemobacteraceae</taxon>
        <taxon>Candidatus Ozemobacter</taxon>
    </lineage>
</organism>
<dbReference type="EMBL" id="QOQW01000024">
    <property type="protein sequence ID" value="RCK78345.1"/>
    <property type="molecule type" value="Genomic_DNA"/>
</dbReference>
<feature type="domain" description="PD-(D/E)XK endonuclease-like" evidence="8">
    <location>
        <begin position="539"/>
        <end position="767"/>
    </location>
</feature>
<feature type="region of interest" description="Disordered" evidence="7">
    <location>
        <begin position="1"/>
        <end position="48"/>
    </location>
</feature>
<evidence type="ECO:0000256" key="3">
    <source>
        <dbReference type="ARBA" id="ARBA00022723"/>
    </source>
</evidence>
<dbReference type="GO" id="GO:0046872">
    <property type="term" value="F:metal ion binding"/>
    <property type="evidence" value="ECO:0007669"/>
    <property type="project" value="UniProtKB-KW"/>
</dbReference>
<keyword evidence="5" id="KW-0408">Iron</keyword>
<evidence type="ECO:0000256" key="5">
    <source>
        <dbReference type="ARBA" id="ARBA00023004"/>
    </source>
</evidence>
<dbReference type="InterPro" id="IPR038726">
    <property type="entry name" value="PDDEXK_AddAB-type"/>
</dbReference>
<feature type="domain" description="PD-(D/E)XK endonuclease-like" evidence="8">
    <location>
        <begin position="294"/>
        <end position="530"/>
    </location>
</feature>
<dbReference type="GO" id="GO:0004518">
    <property type="term" value="F:nuclease activity"/>
    <property type="evidence" value="ECO:0007669"/>
    <property type="project" value="UniProtKB-KW"/>
</dbReference>
<feature type="compositionally biased region" description="Basic and acidic residues" evidence="7">
    <location>
        <begin position="14"/>
        <end position="23"/>
    </location>
</feature>
<dbReference type="Pfam" id="PF12705">
    <property type="entry name" value="PDDEXK_1"/>
    <property type="match status" value="5"/>
</dbReference>
<evidence type="ECO:0000256" key="1">
    <source>
        <dbReference type="ARBA" id="ARBA00001966"/>
    </source>
</evidence>
<proteinExistence type="predicted"/>
<keyword evidence="2" id="KW-0540">Nuclease</keyword>